<evidence type="ECO:0000256" key="1">
    <source>
        <dbReference type="ARBA" id="ARBA00004167"/>
    </source>
</evidence>
<dbReference type="Proteomes" id="UP000830375">
    <property type="component" value="Unassembled WGS sequence"/>
</dbReference>
<comment type="subcellular location">
    <subcellularLocation>
        <location evidence="2">Cell membrane</location>
    </subcellularLocation>
    <subcellularLocation>
        <location evidence="1">Membrane</location>
        <topology evidence="1">Single-pass membrane protein</topology>
    </subcellularLocation>
</comment>
<evidence type="ECO:0000256" key="11">
    <source>
        <dbReference type="ARBA" id="ARBA00023180"/>
    </source>
</evidence>
<evidence type="ECO:0000256" key="16">
    <source>
        <dbReference type="ARBA" id="ARBA00042221"/>
    </source>
</evidence>
<evidence type="ECO:0000256" key="19">
    <source>
        <dbReference type="SAM" id="MobiDB-lite"/>
    </source>
</evidence>
<keyword evidence="7 20" id="KW-1133">Transmembrane helix</keyword>
<keyword evidence="5 20" id="KW-0812">Transmembrane</keyword>
<dbReference type="Pfam" id="PF00211">
    <property type="entry name" value="Guanylate_cyc"/>
    <property type="match status" value="1"/>
</dbReference>
<evidence type="ECO:0000256" key="20">
    <source>
        <dbReference type="SAM" id="Phobius"/>
    </source>
</evidence>
<feature type="coiled-coil region" evidence="18">
    <location>
        <begin position="698"/>
        <end position="725"/>
    </location>
</feature>
<evidence type="ECO:0000256" key="4">
    <source>
        <dbReference type="ARBA" id="ARBA00022475"/>
    </source>
</evidence>
<dbReference type="PROSITE" id="PS50011">
    <property type="entry name" value="PROTEIN_KINASE_DOM"/>
    <property type="match status" value="1"/>
</dbReference>
<dbReference type="PROSITE" id="PS50125">
    <property type="entry name" value="GUANYLATE_CYCLASE_2"/>
    <property type="match status" value="1"/>
</dbReference>
<keyword evidence="11" id="KW-0325">Glycoprotein</keyword>
<dbReference type="InterPro" id="IPR001245">
    <property type="entry name" value="Ser-Thr/Tyr_kinase_cat_dom"/>
</dbReference>
<dbReference type="InterPro" id="IPR000719">
    <property type="entry name" value="Prot_kinase_dom"/>
</dbReference>
<accession>A0ABQ8M6H9</accession>
<dbReference type="SUPFAM" id="SSF56112">
    <property type="entry name" value="Protein kinase-like (PK-like)"/>
    <property type="match status" value="1"/>
</dbReference>
<evidence type="ECO:0000256" key="14">
    <source>
        <dbReference type="ARBA" id="ARBA00036920"/>
    </source>
</evidence>
<dbReference type="SUPFAM" id="SSF53822">
    <property type="entry name" value="Periplasmic binding protein-like I"/>
    <property type="match status" value="1"/>
</dbReference>
<keyword evidence="13" id="KW-0141">cGMP biosynthesis</keyword>
<feature type="domain" description="Protein kinase" evidence="22">
    <location>
        <begin position="426"/>
        <end position="685"/>
    </location>
</feature>
<keyword evidence="6" id="KW-0547">Nucleotide-binding</keyword>
<keyword evidence="9 20" id="KW-0472">Membrane</keyword>
<organism evidence="24 25">
    <name type="scientific">Labeo rohita</name>
    <name type="common">Indian major carp</name>
    <name type="synonym">Cyprinus rohita</name>
    <dbReference type="NCBI Taxonomy" id="84645"/>
    <lineage>
        <taxon>Eukaryota</taxon>
        <taxon>Metazoa</taxon>
        <taxon>Chordata</taxon>
        <taxon>Craniata</taxon>
        <taxon>Vertebrata</taxon>
        <taxon>Euteleostomi</taxon>
        <taxon>Actinopterygii</taxon>
        <taxon>Neopterygii</taxon>
        <taxon>Teleostei</taxon>
        <taxon>Ostariophysi</taxon>
        <taxon>Cypriniformes</taxon>
        <taxon>Cyprinidae</taxon>
        <taxon>Labeoninae</taxon>
        <taxon>Labeonini</taxon>
        <taxon>Labeo</taxon>
    </lineage>
</organism>
<keyword evidence="10 24" id="KW-0675">Receptor</keyword>
<evidence type="ECO:0000313" key="24">
    <source>
        <dbReference type="EMBL" id="KAI2658508.1"/>
    </source>
</evidence>
<dbReference type="PANTHER" id="PTHR11920">
    <property type="entry name" value="GUANYLYL CYCLASE"/>
    <property type="match status" value="1"/>
</dbReference>
<evidence type="ECO:0000256" key="6">
    <source>
        <dbReference type="ARBA" id="ARBA00022741"/>
    </source>
</evidence>
<dbReference type="Pfam" id="PF07714">
    <property type="entry name" value="PK_Tyr_Ser-Thr"/>
    <property type="match status" value="1"/>
</dbReference>
<sequence length="979" mass="112292">MDYRIWLFACLSWTLLKQSYLMKESCFNGTLLMNVVLLDDDVSPWSINFVKPAVIRAAESDSEDEVNRQLVVKFRGFKTAYYLKKGCSSSACEGVGILNDLSNAGEEGCALLGPTCTYATFQMVDLEIGLNLNMPIISAGSFGLSCDFKRDLTRLLPPARKISSFFFNFWNHQDHIKPKWKTTYINALEVASGNFSASLEKNVILRKEEELSAALANRKRDMFIICGTPDDIMDLKNGTMDSNSEVAFLLIDLYNDRYYNGPSNAAMKNVLVLTMPNTRQYTIDTSGNNTMNDYIAAYHDAVLMFKQVMRSIWNMPSSEIEDMESVSMNYFRNFNTATNTTRLKDRNPSFIWPQLHLPKHRPATDPTGLQIIVIVLCTAVVGIMGTLAFIFFWQNRYYRHMQKRWSHISSELITPLELNERNMISLKIEEDSTENSSYILRRARYDKKIVVLKELRLTDESFTERQRIELNALLKIDYDNLTKFYGTIKFDNEYFGVFEYGERGSLRHVLNDRISYPEETFMDWQFKTSVMYDIAKGMSYLHASNIVVHGHLKSTNCVVDNRMVVKIADFGLKTVFTPSKDLWTAPEHLRKQGISQKGDVYSFAIISQEIMMRKCTFYTSACSDHTEKLARVQFPSMTSSFFRPDLNCENASEREQEVCMLIRNCWDEDPDKRPDFKKIENTLWKIVSLDNQENASYMENLIHRLQTYSRNLERLVEERTALYKAERDRAHCLNFMLLPGPVVRSLKETGKVEPELFDEVTIYFSDIVGFTALCHFSTPMEVVDMLNDIYKNFDSILDNHDVYKVETIGDAYMVVSGLPRRNGNRHAKDICCMALDILAFMGTFQLQHMPGIPVWIRIGVHSGNGQSFHSTPLNFGIKMPRYCLFGDTVNTASPLRIHVSQPTIDILQRTDCKFEYEKRGETYLKGKLPESAAGPVSKDKDVHGEAALQLVEEKDPFNTSQEAHNGLRRAARVSPSGHR</sequence>
<keyword evidence="25" id="KW-1185">Reference proteome</keyword>
<dbReference type="CDD" id="cd07302">
    <property type="entry name" value="CHD"/>
    <property type="match status" value="1"/>
</dbReference>
<feature type="compositionally biased region" description="Basic residues" evidence="19">
    <location>
        <begin position="966"/>
        <end position="979"/>
    </location>
</feature>
<keyword evidence="12" id="KW-0456">Lyase</keyword>
<gene>
    <name evidence="24" type="ORF">H4Q32_016595</name>
</gene>
<dbReference type="SUPFAM" id="SSF55073">
    <property type="entry name" value="Nucleotide cyclase"/>
    <property type="match status" value="1"/>
</dbReference>
<evidence type="ECO:0000256" key="8">
    <source>
        <dbReference type="ARBA" id="ARBA00023134"/>
    </source>
</evidence>
<dbReference type="EC" id="4.6.1.2" evidence="3"/>
<keyword evidence="18" id="KW-0175">Coiled coil</keyword>
<keyword evidence="4" id="KW-1003">Cell membrane</keyword>
<evidence type="ECO:0000313" key="25">
    <source>
        <dbReference type="Proteomes" id="UP000830375"/>
    </source>
</evidence>
<dbReference type="Gene3D" id="3.30.70.1230">
    <property type="entry name" value="Nucleotide cyclase"/>
    <property type="match status" value="1"/>
</dbReference>
<dbReference type="SMART" id="SM00044">
    <property type="entry name" value="CYCc"/>
    <property type="match status" value="1"/>
</dbReference>
<evidence type="ECO:0000256" key="7">
    <source>
        <dbReference type="ARBA" id="ARBA00022989"/>
    </source>
</evidence>
<dbReference type="EMBL" id="JACTAM010000012">
    <property type="protein sequence ID" value="KAI2658508.1"/>
    <property type="molecule type" value="Genomic_DNA"/>
</dbReference>
<dbReference type="InterPro" id="IPR001054">
    <property type="entry name" value="A/G_cyclase"/>
</dbReference>
<evidence type="ECO:0000256" key="12">
    <source>
        <dbReference type="ARBA" id="ARBA00023239"/>
    </source>
</evidence>
<dbReference type="InterPro" id="IPR028082">
    <property type="entry name" value="Peripla_BP_I"/>
</dbReference>
<protein>
    <recommendedName>
        <fullName evidence="15">Guanylyl cyclase C</fullName>
        <ecNumber evidence="3">4.6.1.2</ecNumber>
    </recommendedName>
    <alternativeName>
        <fullName evidence="16">Heat-stable enterotoxin receptor</fullName>
    </alternativeName>
    <alternativeName>
        <fullName evidence="17">Intestinal guanylate cyclase</fullName>
    </alternativeName>
</protein>
<evidence type="ECO:0000256" key="2">
    <source>
        <dbReference type="ARBA" id="ARBA00004236"/>
    </source>
</evidence>
<dbReference type="InterPro" id="IPR050401">
    <property type="entry name" value="Cyclic_nucleotide_synthase"/>
</dbReference>
<evidence type="ECO:0000256" key="15">
    <source>
        <dbReference type="ARBA" id="ARBA00039999"/>
    </source>
</evidence>
<feature type="chain" id="PRO_5046340181" description="Guanylyl cyclase C" evidence="21">
    <location>
        <begin position="22"/>
        <end position="979"/>
    </location>
</feature>
<keyword evidence="8" id="KW-0342">GTP-binding</keyword>
<evidence type="ECO:0000256" key="18">
    <source>
        <dbReference type="SAM" id="Coils"/>
    </source>
</evidence>
<reference evidence="24 25" key="1">
    <citation type="submission" date="2022-01" db="EMBL/GenBank/DDBJ databases">
        <title>A high-quality chromosome-level genome assembly of rohu carp, Labeo rohita.</title>
        <authorList>
            <person name="Arick M.A. II"/>
            <person name="Hsu C.-Y."/>
            <person name="Magbanua Z."/>
            <person name="Pechanova O."/>
            <person name="Grover C."/>
            <person name="Miller E."/>
            <person name="Thrash A."/>
            <person name="Ezzel L."/>
            <person name="Alam S."/>
            <person name="Benzie J."/>
            <person name="Hamilton M."/>
            <person name="Karsi A."/>
            <person name="Lawrence M.L."/>
            <person name="Peterson D.G."/>
        </authorList>
    </citation>
    <scope>NUCLEOTIDE SEQUENCE [LARGE SCALE GENOMIC DNA]</scope>
    <source>
        <strain evidence="25">BAU-BD-2019</strain>
        <tissue evidence="24">Blood</tissue>
    </source>
</reference>
<name>A0ABQ8M6H9_LABRO</name>
<evidence type="ECO:0000256" key="10">
    <source>
        <dbReference type="ARBA" id="ARBA00023170"/>
    </source>
</evidence>
<evidence type="ECO:0000256" key="17">
    <source>
        <dbReference type="ARBA" id="ARBA00042330"/>
    </source>
</evidence>
<feature type="region of interest" description="Disordered" evidence="19">
    <location>
        <begin position="953"/>
        <end position="979"/>
    </location>
</feature>
<evidence type="ECO:0000259" key="23">
    <source>
        <dbReference type="PROSITE" id="PS50125"/>
    </source>
</evidence>
<dbReference type="InterPro" id="IPR029787">
    <property type="entry name" value="Nucleotide_cyclase"/>
</dbReference>
<keyword evidence="21" id="KW-0732">Signal</keyword>
<proteinExistence type="predicted"/>
<feature type="domain" description="Guanylate cyclase" evidence="23">
    <location>
        <begin position="761"/>
        <end position="896"/>
    </location>
</feature>
<dbReference type="PANTHER" id="PTHR11920:SF347">
    <property type="entry name" value="GUANYLYL CYCLASE C"/>
    <property type="match status" value="1"/>
</dbReference>
<evidence type="ECO:0000256" key="9">
    <source>
        <dbReference type="ARBA" id="ARBA00023136"/>
    </source>
</evidence>
<evidence type="ECO:0000256" key="3">
    <source>
        <dbReference type="ARBA" id="ARBA00012202"/>
    </source>
</evidence>
<dbReference type="InterPro" id="IPR011009">
    <property type="entry name" value="Kinase-like_dom_sf"/>
</dbReference>
<feature type="transmembrane region" description="Helical" evidence="20">
    <location>
        <begin position="369"/>
        <end position="393"/>
    </location>
</feature>
<comment type="catalytic activity">
    <reaction evidence="14">
        <text>GTP = 3',5'-cyclic GMP + diphosphate</text>
        <dbReference type="Rhea" id="RHEA:13665"/>
        <dbReference type="ChEBI" id="CHEBI:33019"/>
        <dbReference type="ChEBI" id="CHEBI:37565"/>
        <dbReference type="ChEBI" id="CHEBI:57746"/>
        <dbReference type="EC" id="4.6.1.2"/>
    </reaction>
    <physiologicalReaction direction="left-to-right" evidence="14">
        <dbReference type="Rhea" id="RHEA:13666"/>
    </physiologicalReaction>
</comment>
<dbReference type="Gene3D" id="1.10.510.10">
    <property type="entry name" value="Transferase(Phosphotransferase) domain 1"/>
    <property type="match status" value="1"/>
</dbReference>
<evidence type="ECO:0000256" key="5">
    <source>
        <dbReference type="ARBA" id="ARBA00022692"/>
    </source>
</evidence>
<evidence type="ECO:0000259" key="22">
    <source>
        <dbReference type="PROSITE" id="PS50011"/>
    </source>
</evidence>
<evidence type="ECO:0000256" key="13">
    <source>
        <dbReference type="ARBA" id="ARBA00023293"/>
    </source>
</evidence>
<dbReference type="Gene3D" id="3.40.50.2300">
    <property type="match status" value="1"/>
</dbReference>
<comment type="caution">
    <text evidence="24">The sequence shown here is derived from an EMBL/GenBank/DDBJ whole genome shotgun (WGS) entry which is preliminary data.</text>
</comment>
<feature type="signal peptide" evidence="21">
    <location>
        <begin position="1"/>
        <end position="21"/>
    </location>
</feature>
<evidence type="ECO:0000256" key="21">
    <source>
        <dbReference type="SAM" id="SignalP"/>
    </source>
</evidence>